<dbReference type="PANTHER" id="PTHR42659:SF9">
    <property type="entry name" value="XANTHINE DEHYDROGENASE FAD-BINDING SUBUNIT XDHB-RELATED"/>
    <property type="match status" value="1"/>
</dbReference>
<proteinExistence type="predicted"/>
<dbReference type="RefSeq" id="WP_191807075.1">
    <property type="nucleotide sequence ID" value="NZ_JACSQD010000002.1"/>
</dbReference>
<dbReference type="SUPFAM" id="SSF56176">
    <property type="entry name" value="FAD-binding/transporter-associated domain-like"/>
    <property type="match status" value="1"/>
</dbReference>
<dbReference type="Gene3D" id="3.30.465.10">
    <property type="match status" value="1"/>
</dbReference>
<comment type="caution">
    <text evidence="2">The sequence shown here is derived from an EMBL/GenBank/DDBJ whole genome shotgun (WGS) entry which is preliminary data.</text>
</comment>
<dbReference type="InterPro" id="IPR016166">
    <property type="entry name" value="FAD-bd_PCMH"/>
</dbReference>
<dbReference type="PANTHER" id="PTHR42659">
    <property type="entry name" value="XANTHINE DEHYDROGENASE SUBUNIT C-RELATED"/>
    <property type="match status" value="1"/>
</dbReference>
<sequence length="282" mass="29958">MDINTITDLVPTADPAHWRPGDAWLGGGTVLFSYGSQSLQRLLDITRAGWEPLTVREDGLEIAATCTVAELYAFAGDLPAAAADWTALELLRPCCDAFVASFKVWNVSTVGGNICTALPAGPMTSLTAALDGQALVLSPDGTARTQPVTELVTGDGQTSLAPGELLRSVTLPATALQARTALRRLSLSNLGRSGVLVIGRVDPDGAFILTVTASTVRPVQLRFGSVPGRAELRAALDAAIEFPLYHDDVHGLPQWRQYMTERLSEEIRAELAADPQAREAAQ</sequence>
<reference evidence="2 3" key="1">
    <citation type="submission" date="2020-08" db="EMBL/GenBank/DDBJ databases">
        <title>A Genomic Blueprint of the Chicken Gut Microbiome.</title>
        <authorList>
            <person name="Gilroy R."/>
            <person name="Ravi A."/>
            <person name="Getino M."/>
            <person name="Pursley I."/>
            <person name="Horton D.L."/>
            <person name="Alikhan N.-F."/>
            <person name="Baker D."/>
            <person name="Gharbi K."/>
            <person name="Hall N."/>
            <person name="Watson M."/>
            <person name="Adriaenssens E.M."/>
            <person name="Foster-Nyarko E."/>
            <person name="Jarju S."/>
            <person name="Secka A."/>
            <person name="Antonio M."/>
            <person name="Oren A."/>
            <person name="Chaudhuri R."/>
            <person name="La Ragione R.M."/>
            <person name="Hildebrand F."/>
            <person name="Pallen M.J."/>
        </authorList>
    </citation>
    <scope>NUCLEOTIDE SEQUENCE [LARGE SCALE GENOMIC DNA]</scope>
    <source>
        <strain evidence="2 3">Sa2CUA1</strain>
    </source>
</reference>
<accession>A0ABR8UQ81</accession>
<dbReference type="InterPro" id="IPR036318">
    <property type="entry name" value="FAD-bd_PCMH-like_sf"/>
</dbReference>
<organism evidence="2 3">
    <name type="scientific">Arthrobacter gallicola</name>
    <dbReference type="NCBI Taxonomy" id="2762225"/>
    <lineage>
        <taxon>Bacteria</taxon>
        <taxon>Bacillati</taxon>
        <taxon>Actinomycetota</taxon>
        <taxon>Actinomycetes</taxon>
        <taxon>Micrococcales</taxon>
        <taxon>Micrococcaceae</taxon>
        <taxon>Arthrobacter</taxon>
    </lineage>
</organism>
<dbReference type="InterPro" id="IPR051312">
    <property type="entry name" value="Diverse_Substr_Oxidored"/>
</dbReference>
<dbReference type="Pfam" id="PF00941">
    <property type="entry name" value="FAD_binding_5"/>
    <property type="match status" value="1"/>
</dbReference>
<evidence type="ECO:0000259" key="1">
    <source>
        <dbReference type="PROSITE" id="PS51387"/>
    </source>
</evidence>
<feature type="domain" description="FAD-binding PCMH-type" evidence="1">
    <location>
        <begin position="1"/>
        <end position="176"/>
    </location>
</feature>
<dbReference type="InterPro" id="IPR002346">
    <property type="entry name" value="Mopterin_DH_FAD-bd"/>
</dbReference>
<gene>
    <name evidence="2" type="ORF">H9639_05195</name>
</gene>
<dbReference type="PROSITE" id="PS51387">
    <property type="entry name" value="FAD_PCMH"/>
    <property type="match status" value="1"/>
</dbReference>
<keyword evidence="3" id="KW-1185">Reference proteome</keyword>
<evidence type="ECO:0000313" key="3">
    <source>
        <dbReference type="Proteomes" id="UP000609874"/>
    </source>
</evidence>
<dbReference type="Proteomes" id="UP000609874">
    <property type="component" value="Unassembled WGS sequence"/>
</dbReference>
<dbReference type="InterPro" id="IPR016169">
    <property type="entry name" value="FAD-bd_PCMH_sub2"/>
</dbReference>
<evidence type="ECO:0000313" key="2">
    <source>
        <dbReference type="EMBL" id="MBD7994689.1"/>
    </source>
</evidence>
<dbReference type="EMBL" id="JACSQD010000002">
    <property type="protein sequence ID" value="MBD7994689.1"/>
    <property type="molecule type" value="Genomic_DNA"/>
</dbReference>
<name>A0ABR8UQ81_9MICC</name>
<protein>
    <submittedName>
        <fullName evidence="2">FAD binding domain-containing protein</fullName>
    </submittedName>
</protein>